<gene>
    <name evidence="14" type="ORF">S7711_05580</name>
</gene>
<feature type="region of interest" description="Disordered" evidence="12">
    <location>
        <begin position="626"/>
        <end position="669"/>
    </location>
</feature>
<feature type="transmembrane region" description="Helical" evidence="11">
    <location>
        <begin position="357"/>
        <end position="375"/>
    </location>
</feature>
<evidence type="ECO:0000256" key="7">
    <source>
        <dbReference type="ARBA" id="ARBA00023288"/>
    </source>
</evidence>
<dbReference type="AlphaFoldDB" id="A0A084AKC2"/>
<dbReference type="InterPro" id="IPR039859">
    <property type="entry name" value="PFA4/ZDH16/20/ERF2-like"/>
</dbReference>
<comment type="subcellular location">
    <subcellularLocation>
        <location evidence="1">Endomembrane system</location>
        <topology evidence="1">Multi-pass membrane protein</topology>
    </subcellularLocation>
</comment>
<keyword evidence="3 11" id="KW-0812">Transmembrane</keyword>
<dbReference type="GO" id="GO:0019706">
    <property type="term" value="F:protein-cysteine S-palmitoyltransferase activity"/>
    <property type="evidence" value="ECO:0007669"/>
    <property type="project" value="UniProtKB-EC"/>
</dbReference>
<evidence type="ECO:0000256" key="10">
    <source>
        <dbReference type="ARBA" id="ARBA00048048"/>
    </source>
</evidence>
<keyword evidence="4 11" id="KW-1133">Transmembrane helix</keyword>
<evidence type="ECO:0000256" key="5">
    <source>
        <dbReference type="ARBA" id="ARBA00023136"/>
    </source>
</evidence>
<feature type="compositionally biased region" description="Polar residues" evidence="12">
    <location>
        <begin position="113"/>
        <end position="134"/>
    </location>
</feature>
<dbReference type="HOGENOM" id="CLU_021757_0_0_1"/>
<feature type="compositionally biased region" description="Polar residues" evidence="12">
    <location>
        <begin position="200"/>
        <end position="219"/>
    </location>
</feature>
<feature type="compositionally biased region" description="Polar residues" evidence="12">
    <location>
        <begin position="56"/>
        <end position="71"/>
    </location>
</feature>
<feature type="compositionally biased region" description="Low complexity" evidence="12">
    <location>
        <begin position="95"/>
        <end position="112"/>
    </location>
</feature>
<evidence type="ECO:0000256" key="3">
    <source>
        <dbReference type="ARBA" id="ARBA00022692"/>
    </source>
</evidence>
<evidence type="ECO:0000256" key="2">
    <source>
        <dbReference type="ARBA" id="ARBA00022679"/>
    </source>
</evidence>
<evidence type="ECO:0000256" key="4">
    <source>
        <dbReference type="ARBA" id="ARBA00022989"/>
    </source>
</evidence>
<evidence type="ECO:0000256" key="6">
    <source>
        <dbReference type="ARBA" id="ARBA00023139"/>
    </source>
</evidence>
<feature type="transmembrane region" description="Helical" evidence="11">
    <location>
        <begin position="387"/>
        <end position="408"/>
    </location>
</feature>
<feature type="compositionally biased region" description="Polar residues" evidence="12">
    <location>
        <begin position="639"/>
        <end position="650"/>
    </location>
</feature>
<keyword evidence="15" id="KW-1185">Reference proteome</keyword>
<dbReference type="EC" id="2.3.1.225" evidence="11"/>
<reference evidence="14 15" key="1">
    <citation type="journal article" date="2014" name="BMC Genomics">
        <title>Comparative genome sequencing reveals chemotype-specific gene clusters in the toxigenic black mold Stachybotrys.</title>
        <authorList>
            <person name="Semeiks J."/>
            <person name="Borek D."/>
            <person name="Otwinowski Z."/>
            <person name="Grishin N.V."/>
        </authorList>
    </citation>
    <scope>NUCLEOTIDE SEQUENCE [LARGE SCALE GENOMIC DNA]</scope>
    <source>
        <strain evidence="15">CBS 109288 / IBT 7711</strain>
    </source>
</reference>
<feature type="domain" description="Palmitoyltransferase DHHC" evidence="13">
    <location>
        <begin position="457"/>
        <end position="582"/>
    </location>
</feature>
<keyword evidence="5 11" id="KW-0472">Membrane</keyword>
<proteinExistence type="inferred from homology"/>
<comment type="similarity">
    <text evidence="9">Belongs to the DHHC palmitoyltransferase family. ERF2/ZDHHC9 subfamily.</text>
</comment>
<evidence type="ECO:0000256" key="1">
    <source>
        <dbReference type="ARBA" id="ARBA00004127"/>
    </source>
</evidence>
<comment type="catalytic activity">
    <reaction evidence="10 11">
        <text>L-cysteinyl-[protein] + hexadecanoyl-CoA = S-hexadecanoyl-L-cysteinyl-[protein] + CoA</text>
        <dbReference type="Rhea" id="RHEA:36683"/>
        <dbReference type="Rhea" id="RHEA-COMP:10131"/>
        <dbReference type="Rhea" id="RHEA-COMP:11032"/>
        <dbReference type="ChEBI" id="CHEBI:29950"/>
        <dbReference type="ChEBI" id="CHEBI:57287"/>
        <dbReference type="ChEBI" id="CHEBI:57379"/>
        <dbReference type="ChEBI" id="CHEBI:74151"/>
        <dbReference type="EC" id="2.3.1.225"/>
    </reaction>
</comment>
<feature type="transmembrane region" description="Helical" evidence="11">
    <location>
        <begin position="546"/>
        <end position="568"/>
    </location>
</feature>
<dbReference type="InterPro" id="IPR001594">
    <property type="entry name" value="Palmitoyltrfase_DHHC"/>
</dbReference>
<keyword evidence="7" id="KW-0449">Lipoprotein</keyword>
<accession>A0A084AKC2</accession>
<feature type="region of interest" description="Disordered" evidence="12">
    <location>
        <begin position="1"/>
        <end position="329"/>
    </location>
</feature>
<evidence type="ECO:0000256" key="11">
    <source>
        <dbReference type="RuleBase" id="RU079119"/>
    </source>
</evidence>
<organism evidence="14 15">
    <name type="scientific">Stachybotrys chartarum (strain CBS 109288 / IBT 7711)</name>
    <name type="common">Toxic black mold</name>
    <name type="synonym">Stilbospora chartarum</name>
    <dbReference type="NCBI Taxonomy" id="1280523"/>
    <lineage>
        <taxon>Eukaryota</taxon>
        <taxon>Fungi</taxon>
        <taxon>Dikarya</taxon>
        <taxon>Ascomycota</taxon>
        <taxon>Pezizomycotina</taxon>
        <taxon>Sordariomycetes</taxon>
        <taxon>Hypocreomycetidae</taxon>
        <taxon>Hypocreales</taxon>
        <taxon>Stachybotryaceae</taxon>
        <taxon>Stachybotrys</taxon>
    </lineage>
</organism>
<feature type="transmembrane region" description="Helical" evidence="11">
    <location>
        <begin position="501"/>
        <end position="526"/>
    </location>
</feature>
<dbReference type="PROSITE" id="PS50216">
    <property type="entry name" value="DHHC"/>
    <property type="match status" value="1"/>
</dbReference>
<dbReference type="Pfam" id="PF01529">
    <property type="entry name" value="DHHC"/>
    <property type="match status" value="1"/>
</dbReference>
<evidence type="ECO:0000313" key="14">
    <source>
        <dbReference type="EMBL" id="KEY65751.1"/>
    </source>
</evidence>
<dbReference type="GO" id="GO:0005783">
    <property type="term" value="C:endoplasmic reticulum"/>
    <property type="evidence" value="ECO:0007669"/>
    <property type="project" value="TreeGrafter"/>
</dbReference>
<protein>
    <recommendedName>
        <fullName evidence="11">Palmitoyltransferase</fullName>
        <ecNumber evidence="11">2.3.1.225</ecNumber>
    </recommendedName>
</protein>
<dbReference type="OrthoDB" id="9909019at2759"/>
<dbReference type="GO" id="GO:0006612">
    <property type="term" value="P:protein targeting to membrane"/>
    <property type="evidence" value="ECO:0007669"/>
    <property type="project" value="TreeGrafter"/>
</dbReference>
<dbReference type="PANTHER" id="PTHR22883:SF43">
    <property type="entry name" value="PALMITOYLTRANSFERASE APP"/>
    <property type="match status" value="1"/>
</dbReference>
<feature type="compositionally biased region" description="Polar residues" evidence="12">
    <location>
        <begin position="141"/>
        <end position="158"/>
    </location>
</feature>
<evidence type="ECO:0000313" key="15">
    <source>
        <dbReference type="Proteomes" id="UP000028045"/>
    </source>
</evidence>
<dbReference type="PANTHER" id="PTHR22883">
    <property type="entry name" value="ZINC FINGER DHHC DOMAIN CONTAINING PROTEIN"/>
    <property type="match status" value="1"/>
</dbReference>
<keyword evidence="8 11" id="KW-0012">Acyltransferase</keyword>
<keyword evidence="6" id="KW-0564">Palmitate</keyword>
<dbReference type="EMBL" id="KL648688">
    <property type="protein sequence ID" value="KEY65751.1"/>
    <property type="molecule type" value="Genomic_DNA"/>
</dbReference>
<keyword evidence="2 11" id="KW-0808">Transferase</keyword>
<name>A0A084AKC2_STACB</name>
<comment type="domain">
    <text evidence="11">The DHHC domain is required for palmitoyltransferase activity.</text>
</comment>
<evidence type="ECO:0000256" key="12">
    <source>
        <dbReference type="SAM" id="MobiDB-lite"/>
    </source>
</evidence>
<dbReference type="GO" id="GO:0005794">
    <property type="term" value="C:Golgi apparatus"/>
    <property type="evidence" value="ECO:0007669"/>
    <property type="project" value="TreeGrafter"/>
</dbReference>
<dbReference type="Proteomes" id="UP000028045">
    <property type="component" value="Unassembled WGS sequence"/>
</dbReference>
<feature type="compositionally biased region" description="Basic and acidic residues" evidence="12">
    <location>
        <begin position="320"/>
        <end position="329"/>
    </location>
</feature>
<evidence type="ECO:0000256" key="8">
    <source>
        <dbReference type="ARBA" id="ARBA00023315"/>
    </source>
</evidence>
<evidence type="ECO:0000256" key="9">
    <source>
        <dbReference type="ARBA" id="ARBA00023463"/>
    </source>
</evidence>
<evidence type="ECO:0000259" key="13">
    <source>
        <dbReference type="Pfam" id="PF01529"/>
    </source>
</evidence>
<sequence length="669" mass="73731">MAYSSSPIDARPTSPSDEGMFPSSKIPHQATAGPPSIISSRMTDIASDDGEGDAPQQPSATNTERPGTAASSRAAFTGPVGRRTYVSPLTTKRNSATSTSASASGHAGSMTSRSHVPSLTSNAFFRPMSSQKLQAQRGGSRPTTTSQQVQPQHQLSSLDDNETDAGGSISPQNAAPNPPPQAQQRNTHEDNLRMPPSRGSEFTGNETFDHITSTTSPTQGHYPAGSLTDSVRPLHRNAEQSRSQGLRIDVNQSSRERPVMPIKSPRSFRSSFRMPGKSDQGQPSRNRSTEGAEKLSSGNSSPRLHRERTHGGNEAQPGPRQEEEQKTPEVGRVFQYFEGNTRFCLGGRWQNTKQQPINIATGAFVVIPGVLFFVFEAPWLWHNISPAIPIIGAYLFYICFSSFIHASVSDPGILPRNLHQFPPAHDDDPLRVGPPTNDWMLIKSAESGTAAMEVPIKHCRTCNIWRPPRAHHCRVCDNCIEGHDHHCVWLNNCIGKRNYRYFFTFVTSGTILALYFIGTSLTQLLVYQSDQGGSFGEAIDHFRGTFAVFILSILGFCYPAALSGYHVFLMARGETTREYINSHKFVKGERYRAFSHGNVFVNWFSVLCRPRPPTYYGFKSKYSNGDQRLGLRRDKRPRSNSQGLEMQNVSPLPASGFQGPMALRGESQV</sequence>